<protein>
    <recommendedName>
        <fullName evidence="4">Lipoprotein</fullName>
    </recommendedName>
</protein>
<dbReference type="RefSeq" id="WP_213944268.1">
    <property type="nucleotide sequence ID" value="NZ_JAHCMY010000002.1"/>
</dbReference>
<organism evidence="2 3">
    <name type="scientific">Litoribacter ruber</name>
    <dbReference type="NCBI Taxonomy" id="702568"/>
    <lineage>
        <taxon>Bacteria</taxon>
        <taxon>Pseudomonadati</taxon>
        <taxon>Bacteroidota</taxon>
        <taxon>Cytophagia</taxon>
        <taxon>Cytophagales</taxon>
        <taxon>Cyclobacteriaceae</taxon>
        <taxon>Litoribacter</taxon>
    </lineage>
</organism>
<gene>
    <name evidence="2" type="ORF">KI659_04995</name>
</gene>
<evidence type="ECO:0000313" key="3">
    <source>
        <dbReference type="Proteomes" id="UP001319104"/>
    </source>
</evidence>
<keyword evidence="3" id="KW-1185">Reference proteome</keyword>
<evidence type="ECO:0000256" key="1">
    <source>
        <dbReference type="SAM" id="MobiDB-lite"/>
    </source>
</evidence>
<dbReference type="EMBL" id="JAHCMY010000002">
    <property type="protein sequence ID" value="MBS9523371.1"/>
    <property type="molecule type" value="Genomic_DNA"/>
</dbReference>
<accession>A0AAP2G3V1</accession>
<feature type="region of interest" description="Disordered" evidence="1">
    <location>
        <begin position="22"/>
        <end position="44"/>
    </location>
</feature>
<evidence type="ECO:0008006" key="4">
    <source>
        <dbReference type="Google" id="ProtNLM"/>
    </source>
</evidence>
<name>A0AAP2G3V1_9BACT</name>
<comment type="caution">
    <text evidence="2">The sequence shown here is derived from an EMBL/GenBank/DDBJ whole genome shotgun (WGS) entry which is preliminary data.</text>
</comment>
<reference evidence="2 3" key="1">
    <citation type="submission" date="2021-05" db="EMBL/GenBank/DDBJ databases">
        <authorList>
            <person name="Zhang Z.D."/>
            <person name="Osman G."/>
        </authorList>
    </citation>
    <scope>NUCLEOTIDE SEQUENCE [LARGE SCALE GENOMIC DNA]</scope>
    <source>
        <strain evidence="2 3">KCTC 32217</strain>
    </source>
</reference>
<evidence type="ECO:0000313" key="2">
    <source>
        <dbReference type="EMBL" id="MBS9523371.1"/>
    </source>
</evidence>
<dbReference type="PROSITE" id="PS51257">
    <property type="entry name" value="PROKAR_LIPOPROTEIN"/>
    <property type="match status" value="1"/>
</dbReference>
<dbReference type="Proteomes" id="UP001319104">
    <property type="component" value="Unassembled WGS sequence"/>
</dbReference>
<sequence length="172" mass="19712">MNKNFITGLILAVMIGCQAPQTSTEAPMPSNEPMDTVTNGGEERKVSEIKPKLEQMLSAAHSALDAKEQEKQDSLGQQELLVLRSDGESWPVVMEVDRPEGKFVYYFQNQQLLAVDNPRGHFIIEDNKMKVWADKNWKPLTDKSTEEWIDQENQILLETKNYLASFDINYEY</sequence>
<proteinExistence type="predicted"/>
<dbReference type="AlphaFoldDB" id="A0AAP2G3V1"/>